<protein>
    <recommendedName>
        <fullName evidence="3">5'-nucleotidase</fullName>
        <ecNumber evidence="3">3.1.3.5</ecNumber>
    </recommendedName>
</protein>
<dbReference type="EC" id="3.1.3.5" evidence="3"/>
<evidence type="ECO:0000256" key="1">
    <source>
        <dbReference type="ARBA" id="ARBA00000815"/>
    </source>
</evidence>
<dbReference type="SUPFAM" id="SSF64167">
    <property type="entry name" value="SurE-like"/>
    <property type="match status" value="1"/>
</dbReference>
<dbReference type="InterPro" id="IPR002828">
    <property type="entry name" value="SurE-like_Pase/nucleotidase"/>
</dbReference>
<dbReference type="GO" id="GO:0046872">
    <property type="term" value="F:metal ion binding"/>
    <property type="evidence" value="ECO:0007669"/>
    <property type="project" value="UniProtKB-KW"/>
</dbReference>
<dbReference type="AlphaFoldDB" id="A0A212J221"/>
<keyword evidence="4" id="KW-0479">Metal-binding</keyword>
<evidence type="ECO:0000256" key="5">
    <source>
        <dbReference type="ARBA" id="ARBA00022801"/>
    </source>
</evidence>
<sequence>MNRPMILCTNDDGIASPGLAAAAEALLPLGRLVVAAPLRQQTSMGRAHTGDPDARFEPYPLRIDGHDIEAYSLDASPAAVVRHFFLAMPDRKPDLVVAGVNYGENIGVSVTSSGTVGAALEAAMRGSPALALSLETEVDSQREYSDQDWSGSIHFTRYFAAMLLRRGMPPGVDLFKVEIPAGAGAETPWHMTRLSPFMYYHSEIAAPCLESRRCDVLFRKQKRDNEPRDTDAYAVRTARCVAVTPLSLDLTARTPLESVLSWVKD</sequence>
<dbReference type="Gene3D" id="3.40.1210.10">
    <property type="entry name" value="Survival protein SurE-like phosphatase/nucleotidase"/>
    <property type="match status" value="1"/>
</dbReference>
<evidence type="ECO:0000256" key="4">
    <source>
        <dbReference type="ARBA" id="ARBA00022723"/>
    </source>
</evidence>
<dbReference type="Pfam" id="PF01975">
    <property type="entry name" value="SurE"/>
    <property type="match status" value="1"/>
</dbReference>
<comment type="similarity">
    <text evidence="2">Belongs to the SurE nucleotidase family.</text>
</comment>
<dbReference type="InterPro" id="IPR036523">
    <property type="entry name" value="SurE-like_sf"/>
</dbReference>
<dbReference type="PANTHER" id="PTHR30457">
    <property type="entry name" value="5'-NUCLEOTIDASE SURE"/>
    <property type="match status" value="1"/>
</dbReference>
<dbReference type="NCBIfam" id="TIGR00087">
    <property type="entry name" value="surE"/>
    <property type="match status" value="1"/>
</dbReference>
<feature type="domain" description="Survival protein SurE-like phosphatase/nucleotidase" evidence="6">
    <location>
        <begin position="6"/>
        <end position="195"/>
    </location>
</feature>
<name>A0A212J221_9DELT</name>
<evidence type="ECO:0000259" key="6">
    <source>
        <dbReference type="Pfam" id="PF01975"/>
    </source>
</evidence>
<reference evidence="7" key="1">
    <citation type="submission" date="2016-04" db="EMBL/GenBank/DDBJ databases">
        <authorList>
            <person name="Evans L.H."/>
            <person name="Alamgir A."/>
            <person name="Owens N."/>
            <person name="Weber N.D."/>
            <person name="Virtaneva K."/>
            <person name="Barbian K."/>
            <person name="Babar A."/>
            <person name="Rosenke K."/>
        </authorList>
    </citation>
    <scope>NUCLEOTIDE SEQUENCE</scope>
    <source>
        <strain evidence="7">86</strain>
    </source>
</reference>
<accession>A0A212J221</accession>
<evidence type="ECO:0000313" key="7">
    <source>
        <dbReference type="EMBL" id="SBV93460.1"/>
    </source>
</evidence>
<evidence type="ECO:0000256" key="2">
    <source>
        <dbReference type="ARBA" id="ARBA00011062"/>
    </source>
</evidence>
<gene>
    <name evidence="7" type="primary">surE</name>
    <name evidence="7" type="ORF">KL86DPRO_10537</name>
</gene>
<dbReference type="PANTHER" id="PTHR30457:SF0">
    <property type="entry name" value="PHOSPHATASE, PUTATIVE (AFU_ORTHOLOGUE AFUA_4G01070)-RELATED"/>
    <property type="match status" value="1"/>
</dbReference>
<keyword evidence="5 7" id="KW-0378">Hydrolase</keyword>
<comment type="catalytic activity">
    <reaction evidence="1">
        <text>a ribonucleoside 5'-phosphate + H2O = a ribonucleoside + phosphate</text>
        <dbReference type="Rhea" id="RHEA:12484"/>
        <dbReference type="ChEBI" id="CHEBI:15377"/>
        <dbReference type="ChEBI" id="CHEBI:18254"/>
        <dbReference type="ChEBI" id="CHEBI:43474"/>
        <dbReference type="ChEBI" id="CHEBI:58043"/>
        <dbReference type="EC" id="3.1.3.5"/>
    </reaction>
</comment>
<dbReference type="EMBL" id="FLUQ01000001">
    <property type="protein sequence ID" value="SBV93460.1"/>
    <property type="molecule type" value="Genomic_DNA"/>
</dbReference>
<proteinExistence type="inferred from homology"/>
<organism evidence="7">
    <name type="scientific">uncultured delta proteobacterium</name>
    <dbReference type="NCBI Taxonomy" id="34034"/>
    <lineage>
        <taxon>Bacteria</taxon>
        <taxon>Deltaproteobacteria</taxon>
        <taxon>environmental samples</taxon>
    </lineage>
</organism>
<evidence type="ECO:0000256" key="3">
    <source>
        <dbReference type="ARBA" id="ARBA00012643"/>
    </source>
</evidence>
<dbReference type="InterPro" id="IPR030048">
    <property type="entry name" value="SurE"/>
</dbReference>
<dbReference type="GO" id="GO:0008253">
    <property type="term" value="F:5'-nucleotidase activity"/>
    <property type="evidence" value="ECO:0007669"/>
    <property type="project" value="UniProtKB-EC"/>
</dbReference>